<dbReference type="Proteomes" id="UP000694871">
    <property type="component" value="Unplaced"/>
</dbReference>
<dbReference type="InterPro" id="IPR002861">
    <property type="entry name" value="Reeler_dom"/>
</dbReference>
<gene>
    <name evidence="3" type="primary">LOC107123736</name>
</gene>
<proteinExistence type="predicted"/>
<protein>
    <submittedName>
        <fullName evidence="3">Ferric-chelate reductase 1-like</fullName>
    </submittedName>
</protein>
<evidence type="ECO:0000313" key="3">
    <source>
        <dbReference type="RefSeq" id="XP_015282553.1"/>
    </source>
</evidence>
<feature type="domain" description="Reelin" evidence="1">
    <location>
        <begin position="1"/>
        <end position="153"/>
    </location>
</feature>
<evidence type="ECO:0000259" key="1">
    <source>
        <dbReference type="PROSITE" id="PS51019"/>
    </source>
</evidence>
<reference evidence="3" key="1">
    <citation type="submission" date="2025-08" db="UniProtKB">
        <authorList>
            <consortium name="RefSeq"/>
        </authorList>
    </citation>
    <scope>IDENTIFICATION</scope>
</reference>
<evidence type="ECO:0000313" key="2">
    <source>
        <dbReference type="Proteomes" id="UP000694871"/>
    </source>
</evidence>
<sequence>MLPVHTGVQPQQTRSPYEFLVSSPSFLNGQPINIQILGPAYRGLLLEARSFGSNTALGFWKTPPNNTKFLQCSGNPRGAVTHSNTNIKTRQTTYTWLPPNSGCPPVVMFMATVAQSHDFYWTNVKSKVIWKNPKATCGAEMLARTWPAAALLPSLLLIFLVYL</sequence>
<dbReference type="PROSITE" id="PS51019">
    <property type="entry name" value="REELIN"/>
    <property type="match status" value="1"/>
</dbReference>
<dbReference type="Pfam" id="PF02014">
    <property type="entry name" value="Reeler"/>
    <property type="match status" value="1"/>
</dbReference>
<dbReference type="InterPro" id="IPR042307">
    <property type="entry name" value="Reeler_sf"/>
</dbReference>
<organism evidence="2 3">
    <name type="scientific">Gekko japonicus</name>
    <name type="common">Schlegel's Japanese gecko</name>
    <dbReference type="NCBI Taxonomy" id="146911"/>
    <lineage>
        <taxon>Eukaryota</taxon>
        <taxon>Metazoa</taxon>
        <taxon>Chordata</taxon>
        <taxon>Craniata</taxon>
        <taxon>Vertebrata</taxon>
        <taxon>Euteleostomi</taxon>
        <taxon>Lepidosauria</taxon>
        <taxon>Squamata</taxon>
        <taxon>Bifurcata</taxon>
        <taxon>Gekkota</taxon>
        <taxon>Gekkonidae</taxon>
        <taxon>Gekkoninae</taxon>
        <taxon>Gekko</taxon>
    </lineage>
</organism>
<dbReference type="PANTHER" id="PTHR45828">
    <property type="entry name" value="CYTOCHROME B561/FERRIC REDUCTASE TRANSMEMBRANE"/>
    <property type="match status" value="1"/>
</dbReference>
<dbReference type="RefSeq" id="XP_015282553.1">
    <property type="nucleotide sequence ID" value="XM_015427067.1"/>
</dbReference>
<dbReference type="PANTHER" id="PTHR45828:SF32">
    <property type="entry name" value="SI:DKEY-251I10.2"/>
    <property type="match status" value="1"/>
</dbReference>
<dbReference type="GeneID" id="107123736"/>
<name>A0ABM1L9B6_GEKJA</name>
<dbReference type="InterPro" id="IPR051237">
    <property type="entry name" value="Ferric-chelate_Red/DefProt"/>
</dbReference>
<keyword evidence="2" id="KW-1185">Reference proteome</keyword>
<dbReference type="Gene3D" id="2.60.40.4060">
    <property type="entry name" value="Reeler domain"/>
    <property type="match status" value="1"/>
</dbReference>
<dbReference type="CDD" id="cd08544">
    <property type="entry name" value="Reeler"/>
    <property type="match status" value="1"/>
</dbReference>
<accession>A0ABM1L9B6</accession>